<organism evidence="5 6">
    <name type="scientific">Meloidogyne javanica</name>
    <name type="common">Root-knot nematode worm</name>
    <dbReference type="NCBI Taxonomy" id="6303"/>
    <lineage>
        <taxon>Eukaryota</taxon>
        <taxon>Metazoa</taxon>
        <taxon>Ecdysozoa</taxon>
        <taxon>Nematoda</taxon>
        <taxon>Chromadorea</taxon>
        <taxon>Rhabditida</taxon>
        <taxon>Tylenchina</taxon>
        <taxon>Tylenchomorpha</taxon>
        <taxon>Tylenchoidea</taxon>
        <taxon>Meloidogynidae</taxon>
        <taxon>Meloidogyninae</taxon>
        <taxon>Meloidogyne</taxon>
        <taxon>Meloidogyne incognita group</taxon>
    </lineage>
</organism>
<evidence type="ECO:0000256" key="2">
    <source>
        <dbReference type="ARBA" id="ARBA00022771"/>
    </source>
</evidence>
<dbReference type="WBParaSite" id="scaffold34322_cov186.g21308">
    <property type="protein sequence ID" value="scaffold34322_cov186.g21308"/>
    <property type="gene ID" value="scaffold34322_cov186.g21308"/>
</dbReference>
<dbReference type="Proteomes" id="UP000887561">
    <property type="component" value="Unplaced"/>
</dbReference>
<dbReference type="Pfam" id="PF04500">
    <property type="entry name" value="FLYWCH"/>
    <property type="match status" value="1"/>
</dbReference>
<evidence type="ECO:0000256" key="1">
    <source>
        <dbReference type="ARBA" id="ARBA00022723"/>
    </source>
</evidence>
<keyword evidence="3" id="KW-0862">Zinc</keyword>
<protein>
    <submittedName>
        <fullName evidence="6">FLYWCH-type domain-containing protein</fullName>
    </submittedName>
</protein>
<evidence type="ECO:0000313" key="6">
    <source>
        <dbReference type="WBParaSite" id="scaffold34322_cov186.g21308"/>
    </source>
</evidence>
<keyword evidence="2" id="KW-0863">Zinc-finger</keyword>
<name>A0A915M8K5_MELJA</name>
<accession>A0A915M8K5</accession>
<evidence type="ECO:0000313" key="5">
    <source>
        <dbReference type="Proteomes" id="UP000887561"/>
    </source>
</evidence>
<dbReference type="AlphaFoldDB" id="A0A915M8K5"/>
<feature type="domain" description="FLYWCH-type" evidence="4">
    <location>
        <begin position="188"/>
        <end position="235"/>
    </location>
</feature>
<dbReference type="Gene3D" id="2.20.25.240">
    <property type="match status" value="1"/>
</dbReference>
<sequence>MCLAGEDYERFKLELSGDYLDNPIIGLTDINDTFHFQEQNIYGDNFKLKITICGIINVGLDIGTITEIENDSIIYIIPRKDHTKYIKYIKVEEEEDFIENMIYLFNNLRVLAFVWPSPMESSQKFNLKIGCKDMYNSNFVANFNNIANDEDGSGQYKSTNYVKTFICPDDEYTLMVEHKIELTVNKYHHTVIRYNGYIYNHNQDLLTGLSAWRCSKWSHRELKCRLRIHADSNHNISDEFLAVEHDHPPQYEKNYEIKEIKCPPPIHSNNMVNAYKIDFDNEPNCELITDEQTNVDNYFYILNKYQIFVDKKMKEIFDEENGIEIPAGTHIIIFT</sequence>
<evidence type="ECO:0000259" key="4">
    <source>
        <dbReference type="Pfam" id="PF04500"/>
    </source>
</evidence>
<keyword evidence="1" id="KW-0479">Metal-binding</keyword>
<dbReference type="GO" id="GO:0008270">
    <property type="term" value="F:zinc ion binding"/>
    <property type="evidence" value="ECO:0007669"/>
    <property type="project" value="UniProtKB-KW"/>
</dbReference>
<dbReference type="InterPro" id="IPR007588">
    <property type="entry name" value="Znf_FLYWCH"/>
</dbReference>
<keyword evidence="5" id="KW-1185">Reference proteome</keyword>
<reference evidence="6" key="1">
    <citation type="submission" date="2022-11" db="UniProtKB">
        <authorList>
            <consortium name="WormBaseParasite"/>
        </authorList>
    </citation>
    <scope>IDENTIFICATION</scope>
</reference>
<proteinExistence type="predicted"/>
<evidence type="ECO:0000256" key="3">
    <source>
        <dbReference type="ARBA" id="ARBA00022833"/>
    </source>
</evidence>